<proteinExistence type="predicted"/>
<dbReference type="PATRIC" id="fig|1185652.3.peg.636"/>
<name>I3X005_SINF2</name>
<reference evidence="1 2" key="1">
    <citation type="journal article" date="2012" name="J. Bacteriol.">
        <title>Complete genome sequence of the broad-host-range strain Sinorhizobium fredii USDA257.</title>
        <authorList>
            <person name="Schuldes J."/>
            <person name="Rodriguez Orbegoso M."/>
            <person name="Schmeisser C."/>
            <person name="Krishnan H.B."/>
            <person name="Daniel R."/>
            <person name="Streit W.R."/>
        </authorList>
    </citation>
    <scope>NUCLEOTIDE SEQUENCE [LARGE SCALE GENOMIC DNA]</scope>
    <source>
        <strain evidence="1 2">USDA 257</strain>
    </source>
</reference>
<accession>I3X005</accession>
<dbReference type="KEGG" id="sfd:USDA257_c06160"/>
<evidence type="ECO:0000313" key="2">
    <source>
        <dbReference type="Proteomes" id="UP000006180"/>
    </source>
</evidence>
<dbReference type="EMBL" id="CP003563">
    <property type="protein sequence ID" value="AFL49211.1"/>
    <property type="molecule type" value="Genomic_DNA"/>
</dbReference>
<organism evidence="1 2">
    <name type="scientific">Sinorhizobium fredii (strain USDA 257)</name>
    <dbReference type="NCBI Taxonomy" id="1185652"/>
    <lineage>
        <taxon>Bacteria</taxon>
        <taxon>Pseudomonadati</taxon>
        <taxon>Pseudomonadota</taxon>
        <taxon>Alphaproteobacteria</taxon>
        <taxon>Hyphomicrobiales</taxon>
        <taxon>Rhizobiaceae</taxon>
        <taxon>Sinorhizobium/Ensifer group</taxon>
        <taxon>Sinorhizobium</taxon>
    </lineage>
</organism>
<dbReference type="AlphaFoldDB" id="I3X005"/>
<dbReference type="Proteomes" id="UP000006180">
    <property type="component" value="Chromosome"/>
</dbReference>
<dbReference type="STRING" id="1185652.USDA257_c06160"/>
<evidence type="ECO:0000313" key="1">
    <source>
        <dbReference type="EMBL" id="AFL49211.1"/>
    </source>
</evidence>
<protein>
    <submittedName>
        <fullName evidence="1">Uncharacterized protein</fullName>
    </submittedName>
</protein>
<sequence length="92" mass="10456">MRHDGYRVQSPSDRTGRSNLFGSILIESGQNANTAFFVLLPTLPSLSVKHSLGKELALLREICCRHGGGFRRRFAWSHHLGLQRLPYRRGPR</sequence>
<dbReference type="HOGENOM" id="CLU_2411595_0_0_5"/>
<gene>
    <name evidence="1" type="ORF">USDA257_c06160</name>
</gene>